<name>A0A382Y9U1_9ZZZZ</name>
<dbReference type="EMBL" id="UINC01173805">
    <property type="protein sequence ID" value="SVD79601.1"/>
    <property type="molecule type" value="Genomic_DNA"/>
</dbReference>
<feature type="non-terminal residue" evidence="2">
    <location>
        <position position="107"/>
    </location>
</feature>
<keyword evidence="1" id="KW-0472">Membrane</keyword>
<organism evidence="2">
    <name type="scientific">marine metagenome</name>
    <dbReference type="NCBI Taxonomy" id="408172"/>
    <lineage>
        <taxon>unclassified sequences</taxon>
        <taxon>metagenomes</taxon>
        <taxon>ecological metagenomes</taxon>
    </lineage>
</organism>
<reference evidence="2" key="1">
    <citation type="submission" date="2018-05" db="EMBL/GenBank/DDBJ databases">
        <authorList>
            <person name="Lanie J.A."/>
            <person name="Ng W.-L."/>
            <person name="Kazmierczak K.M."/>
            <person name="Andrzejewski T.M."/>
            <person name="Davidsen T.M."/>
            <person name="Wayne K.J."/>
            <person name="Tettelin H."/>
            <person name="Glass J.I."/>
            <person name="Rusch D."/>
            <person name="Podicherti R."/>
            <person name="Tsui H.-C.T."/>
            <person name="Winkler M.E."/>
        </authorList>
    </citation>
    <scope>NUCLEOTIDE SEQUENCE</scope>
</reference>
<feature type="transmembrane region" description="Helical" evidence="1">
    <location>
        <begin position="12"/>
        <end position="35"/>
    </location>
</feature>
<protein>
    <submittedName>
        <fullName evidence="2">Uncharacterized protein</fullName>
    </submittedName>
</protein>
<proteinExistence type="predicted"/>
<dbReference type="AlphaFoldDB" id="A0A382Y9U1"/>
<evidence type="ECO:0000313" key="2">
    <source>
        <dbReference type="EMBL" id="SVD79601.1"/>
    </source>
</evidence>
<feature type="transmembrane region" description="Helical" evidence="1">
    <location>
        <begin position="50"/>
        <end position="73"/>
    </location>
</feature>
<gene>
    <name evidence="2" type="ORF">METZ01_LOCUS432455</name>
</gene>
<accession>A0A382Y9U1</accession>
<sequence length="107" mass="12369">MNKRTIKLNLFNWRNATLIIGSLLFTVASMTVLILQRKGYENINYFENSYLIISTIFIAFLLYSLFTILYPIFSKFKNKKINSLNSRFTLYFISIALTPALIVGILG</sequence>
<keyword evidence="1" id="KW-0812">Transmembrane</keyword>
<feature type="transmembrane region" description="Helical" evidence="1">
    <location>
        <begin position="88"/>
        <end position="106"/>
    </location>
</feature>
<evidence type="ECO:0000256" key="1">
    <source>
        <dbReference type="SAM" id="Phobius"/>
    </source>
</evidence>
<keyword evidence="1" id="KW-1133">Transmembrane helix</keyword>